<proteinExistence type="predicted"/>
<dbReference type="Gene3D" id="1.10.260.40">
    <property type="entry name" value="lambda repressor-like DNA-binding domains"/>
    <property type="match status" value="1"/>
</dbReference>
<dbReference type="CDD" id="cd00093">
    <property type="entry name" value="HTH_XRE"/>
    <property type="match status" value="1"/>
</dbReference>
<dbReference type="AlphaFoldDB" id="A0A8J6T6L8"/>
<dbReference type="NCBIfam" id="TIGR02607">
    <property type="entry name" value="antidote_HigA"/>
    <property type="match status" value="1"/>
</dbReference>
<dbReference type="PANTHER" id="PTHR36924">
    <property type="entry name" value="ANTITOXIN HIGA-1"/>
    <property type="match status" value="1"/>
</dbReference>
<reference evidence="3 4" key="1">
    <citation type="submission" date="2020-08" db="EMBL/GenBank/DDBJ databases">
        <title>Bridging the membrane lipid divide: bacteria of the FCB group superphylum have the potential to synthesize archaeal ether lipids.</title>
        <authorList>
            <person name="Villanueva L."/>
            <person name="Von Meijenfeldt F.A.B."/>
            <person name="Westbye A.B."/>
            <person name="Yadav S."/>
            <person name="Hopmans E.C."/>
            <person name="Dutilh B.E."/>
            <person name="Sinninghe Damste J.S."/>
        </authorList>
    </citation>
    <scope>NUCLEOTIDE SEQUENCE [LARGE SCALE GENOMIC DNA]</scope>
    <source>
        <strain evidence="3">NIOZ-UU82</strain>
    </source>
</reference>
<dbReference type="PROSITE" id="PS50943">
    <property type="entry name" value="HTH_CROC1"/>
    <property type="match status" value="1"/>
</dbReference>
<dbReference type="Proteomes" id="UP000603545">
    <property type="component" value="Unassembled WGS sequence"/>
</dbReference>
<dbReference type="SUPFAM" id="SSF47413">
    <property type="entry name" value="lambda repressor-like DNA-binding domains"/>
    <property type="match status" value="1"/>
</dbReference>
<sequence length="121" mass="14147">MLKRLSLRCSYEYKKNLDPIKPGEILREDFLEPLDISINQLSRDLSVPPNRVSEIVNGKRSITTDTALRLQRYFGIEAQFWLNLQTEYNLRMMKRKIWADIERRVIPIKDTGNSLQHSAGA</sequence>
<evidence type="ECO:0000259" key="2">
    <source>
        <dbReference type="PROSITE" id="PS50943"/>
    </source>
</evidence>
<dbReference type="InterPro" id="IPR013430">
    <property type="entry name" value="Toxin_antidote_HigA"/>
</dbReference>
<protein>
    <submittedName>
        <fullName evidence="3">HigA family addiction module antidote protein</fullName>
    </submittedName>
</protein>
<keyword evidence="1" id="KW-0238">DNA-binding</keyword>
<dbReference type="Pfam" id="PF01381">
    <property type="entry name" value="HTH_3"/>
    <property type="match status" value="1"/>
</dbReference>
<dbReference type="InterPro" id="IPR001387">
    <property type="entry name" value="Cro/C1-type_HTH"/>
</dbReference>
<gene>
    <name evidence="3" type="ORF">H8E80_03855</name>
</gene>
<feature type="domain" description="HTH cro/C1-type" evidence="2">
    <location>
        <begin position="34"/>
        <end position="81"/>
    </location>
</feature>
<dbReference type="SMART" id="SM00530">
    <property type="entry name" value="HTH_XRE"/>
    <property type="match status" value="1"/>
</dbReference>
<name>A0A8J6T6L8_9BACT</name>
<dbReference type="InterPro" id="IPR010982">
    <property type="entry name" value="Lambda_DNA-bd_dom_sf"/>
</dbReference>
<dbReference type="EMBL" id="JACNLL010000037">
    <property type="protein sequence ID" value="MBC8199167.1"/>
    <property type="molecule type" value="Genomic_DNA"/>
</dbReference>
<evidence type="ECO:0000256" key="1">
    <source>
        <dbReference type="ARBA" id="ARBA00023125"/>
    </source>
</evidence>
<evidence type="ECO:0000313" key="4">
    <source>
        <dbReference type="Proteomes" id="UP000603545"/>
    </source>
</evidence>
<evidence type="ECO:0000313" key="3">
    <source>
        <dbReference type="EMBL" id="MBC8199167.1"/>
    </source>
</evidence>
<accession>A0A8J6T6L8</accession>
<dbReference type="GO" id="GO:0003677">
    <property type="term" value="F:DNA binding"/>
    <property type="evidence" value="ECO:0007669"/>
    <property type="project" value="UniProtKB-KW"/>
</dbReference>
<dbReference type="PANTHER" id="PTHR36924:SF1">
    <property type="entry name" value="ANTITOXIN HIGA-1"/>
    <property type="match status" value="1"/>
</dbReference>
<comment type="caution">
    <text evidence="3">The sequence shown here is derived from an EMBL/GenBank/DDBJ whole genome shotgun (WGS) entry which is preliminary data.</text>
</comment>
<organism evidence="3 4">
    <name type="scientific">Candidatus Desulfaltia bathyphila</name>
    <dbReference type="NCBI Taxonomy" id="2841697"/>
    <lineage>
        <taxon>Bacteria</taxon>
        <taxon>Pseudomonadati</taxon>
        <taxon>Thermodesulfobacteriota</taxon>
        <taxon>Desulfobacteria</taxon>
        <taxon>Desulfobacterales</taxon>
        <taxon>Desulfobacterales incertae sedis</taxon>
        <taxon>Candidatus Desulfaltia</taxon>
    </lineage>
</organism>